<dbReference type="GO" id="GO:0020037">
    <property type="term" value="F:heme binding"/>
    <property type="evidence" value="ECO:0007669"/>
    <property type="project" value="InterPro"/>
</dbReference>
<protein>
    <submittedName>
        <fullName evidence="3">Protoglobin-domain-containing protein</fullName>
    </submittedName>
</protein>
<keyword evidence="4" id="KW-1185">Reference proteome</keyword>
<evidence type="ECO:0000313" key="4">
    <source>
        <dbReference type="Proteomes" id="UP000326268"/>
    </source>
</evidence>
<dbReference type="InterPro" id="IPR012292">
    <property type="entry name" value="Globin/Proto"/>
</dbReference>
<feature type="compositionally biased region" description="Polar residues" evidence="1">
    <location>
        <begin position="306"/>
        <end position="321"/>
    </location>
</feature>
<dbReference type="Gene3D" id="1.10.490.10">
    <property type="entry name" value="Globins"/>
    <property type="match status" value="1"/>
</dbReference>
<reference evidence="3 4" key="1">
    <citation type="submission" date="2019-04" db="EMBL/GenBank/DDBJ databases">
        <title>Friends and foes A comparative genomics studyof 23 Aspergillus species from section Flavi.</title>
        <authorList>
            <consortium name="DOE Joint Genome Institute"/>
            <person name="Kjaerbolling I."/>
            <person name="Vesth T."/>
            <person name="Frisvad J.C."/>
            <person name="Nybo J.L."/>
            <person name="Theobald S."/>
            <person name="Kildgaard S."/>
            <person name="Isbrandt T."/>
            <person name="Kuo A."/>
            <person name="Sato A."/>
            <person name="Lyhne E.K."/>
            <person name="Kogle M.E."/>
            <person name="Wiebenga A."/>
            <person name="Kun R.S."/>
            <person name="Lubbers R.J."/>
            <person name="Makela M.R."/>
            <person name="Barry K."/>
            <person name="Chovatia M."/>
            <person name="Clum A."/>
            <person name="Daum C."/>
            <person name="Haridas S."/>
            <person name="He G."/>
            <person name="LaButti K."/>
            <person name="Lipzen A."/>
            <person name="Mondo S."/>
            <person name="Riley R."/>
            <person name="Salamov A."/>
            <person name="Simmons B.A."/>
            <person name="Magnuson J.K."/>
            <person name="Henrissat B."/>
            <person name="Mortensen U.H."/>
            <person name="Larsen T.O."/>
            <person name="Devries R.P."/>
            <person name="Grigoriev I.V."/>
            <person name="Machida M."/>
            <person name="Baker S.E."/>
            <person name="Andersen M.R."/>
        </authorList>
    </citation>
    <scope>NUCLEOTIDE SEQUENCE [LARGE SCALE GENOMIC DNA]</scope>
    <source>
        <strain evidence="3 4">CBS 763.97</strain>
    </source>
</reference>
<dbReference type="InterPro" id="IPR044398">
    <property type="entry name" value="Globin-sensor_dom"/>
</dbReference>
<gene>
    <name evidence="3" type="ORF">BDV27DRAFT_9215</name>
</gene>
<evidence type="ECO:0000313" key="3">
    <source>
        <dbReference type="EMBL" id="KAE8369389.1"/>
    </source>
</evidence>
<dbReference type="RefSeq" id="XP_031932470.1">
    <property type="nucleotide sequence ID" value="XM_032077955.1"/>
</dbReference>
<organism evidence="3 4">
    <name type="scientific">Aspergillus caelatus</name>
    <dbReference type="NCBI Taxonomy" id="61420"/>
    <lineage>
        <taxon>Eukaryota</taxon>
        <taxon>Fungi</taxon>
        <taxon>Dikarya</taxon>
        <taxon>Ascomycota</taxon>
        <taxon>Pezizomycotina</taxon>
        <taxon>Eurotiomycetes</taxon>
        <taxon>Eurotiomycetidae</taxon>
        <taxon>Eurotiales</taxon>
        <taxon>Aspergillaceae</taxon>
        <taxon>Aspergillus</taxon>
        <taxon>Aspergillus subgen. Circumdati</taxon>
    </lineage>
</organism>
<proteinExistence type="predicted"/>
<sequence>MDPVAPVQEDIRRVGRKELYTDFGKRMEYIKTFLDFTDDDVIIFNKGSKYLKTVIPELTHRLYEKMLEFDITARALRTRSTASEAQIEDLFTIDSPQVQRRKIFWKWYLTRLCSDPGQPSYWEYLRKVGEMHTGKVLMHPLTIEYIHMNACLGYVKQLLFETISLHPEMSVKFKFALIRSMSKVFCIQNDLISKCYINEGQEFAEEASNTTNTDNASAKSNTDSASIATGITDNASTRGNTENASTRGNTDNASITTGITDNASAVTGTTDTASTTTADTASITNSEVSSMYREKQSHPHCLIPGFNTSRPNSAGDTQSSIPRDRSGSVDLDRVSSTAETAVSSDCPSTSSSHHITPSVVSNPSAFASPFAVGHIHNFETKIWSSGMKQKGSGYK</sequence>
<dbReference type="AlphaFoldDB" id="A0A5N7AK66"/>
<dbReference type="Proteomes" id="UP000326268">
    <property type="component" value="Unassembled WGS sequence"/>
</dbReference>
<dbReference type="PANTHER" id="PTHR42071">
    <property type="entry name" value="PROTOGLOBIN DOMAIN-CONTAINING PROTEIN"/>
    <property type="match status" value="1"/>
</dbReference>
<name>A0A5N7AK66_9EURO</name>
<evidence type="ECO:0000256" key="1">
    <source>
        <dbReference type="SAM" id="MobiDB-lite"/>
    </source>
</evidence>
<accession>A0A5N7AK66</accession>
<feature type="region of interest" description="Disordered" evidence="1">
    <location>
        <begin position="208"/>
        <end position="257"/>
    </location>
</feature>
<dbReference type="PANTHER" id="PTHR42071:SF1">
    <property type="entry name" value="GLOBIN-SENSOR DOMAIN-CONTAINING PROTEIN"/>
    <property type="match status" value="1"/>
</dbReference>
<dbReference type="Pfam" id="PF11563">
    <property type="entry name" value="Protoglobin"/>
    <property type="match status" value="1"/>
</dbReference>
<dbReference type="GeneID" id="43662401"/>
<evidence type="ECO:0000259" key="2">
    <source>
        <dbReference type="Pfam" id="PF11563"/>
    </source>
</evidence>
<feature type="domain" description="Globin-sensor" evidence="2">
    <location>
        <begin position="25"/>
        <end position="202"/>
    </location>
</feature>
<dbReference type="EMBL" id="ML737574">
    <property type="protein sequence ID" value="KAE8369389.1"/>
    <property type="molecule type" value="Genomic_DNA"/>
</dbReference>
<dbReference type="GO" id="GO:0019825">
    <property type="term" value="F:oxygen binding"/>
    <property type="evidence" value="ECO:0007669"/>
    <property type="project" value="InterPro"/>
</dbReference>
<feature type="region of interest" description="Disordered" evidence="1">
    <location>
        <begin position="295"/>
        <end position="330"/>
    </location>
</feature>
<dbReference type="OrthoDB" id="10027058at2759"/>